<dbReference type="EMBL" id="JADGJQ010000019">
    <property type="protein sequence ID" value="KAJ3179852.1"/>
    <property type="molecule type" value="Genomic_DNA"/>
</dbReference>
<evidence type="ECO:0000259" key="2">
    <source>
        <dbReference type="PROSITE" id="PS50054"/>
    </source>
</evidence>
<dbReference type="SMART" id="SM00195">
    <property type="entry name" value="DSPc"/>
    <property type="match status" value="1"/>
</dbReference>
<accession>A0AAD5TMR7</accession>
<dbReference type="PANTHER" id="PTHR46588">
    <property type="entry name" value="SERINE/THREONINE/TYROSINE-INTERACTING PROTEIN"/>
    <property type="match status" value="1"/>
</dbReference>
<evidence type="ECO:0000313" key="4">
    <source>
        <dbReference type="EMBL" id="KAJ3179852.1"/>
    </source>
</evidence>
<dbReference type="GO" id="GO:0070372">
    <property type="term" value="P:regulation of ERK1 and ERK2 cascade"/>
    <property type="evidence" value="ECO:0007669"/>
    <property type="project" value="TreeGrafter"/>
</dbReference>
<dbReference type="PROSITE" id="PS50054">
    <property type="entry name" value="TYR_PHOSPHATASE_DUAL"/>
    <property type="match status" value="1"/>
</dbReference>
<evidence type="ECO:0000313" key="5">
    <source>
        <dbReference type="Proteomes" id="UP001212152"/>
    </source>
</evidence>
<dbReference type="AlphaFoldDB" id="A0AAD5TMR7"/>
<dbReference type="GO" id="GO:0005654">
    <property type="term" value="C:nucleoplasm"/>
    <property type="evidence" value="ECO:0007669"/>
    <property type="project" value="TreeGrafter"/>
</dbReference>
<dbReference type="Proteomes" id="UP001212152">
    <property type="component" value="Unassembled WGS sequence"/>
</dbReference>
<name>A0AAD5TMR7_9FUNG</name>
<dbReference type="InterPro" id="IPR020422">
    <property type="entry name" value="TYR_PHOSPHATASE_DUAL_dom"/>
</dbReference>
<dbReference type="GO" id="GO:0062026">
    <property type="term" value="P:negative regulation of SCF-dependent proteasomal ubiquitin-dependent catabolic process"/>
    <property type="evidence" value="ECO:0007669"/>
    <property type="project" value="TreeGrafter"/>
</dbReference>
<dbReference type="SUPFAM" id="SSF52799">
    <property type="entry name" value="(Phosphotyrosine protein) phosphatases II"/>
    <property type="match status" value="1"/>
</dbReference>
<evidence type="ECO:0008006" key="6">
    <source>
        <dbReference type="Google" id="ProtNLM"/>
    </source>
</evidence>
<dbReference type="GO" id="GO:0140096">
    <property type="term" value="F:catalytic activity, acting on a protein"/>
    <property type="evidence" value="ECO:0007669"/>
    <property type="project" value="UniProtKB-ARBA"/>
</dbReference>
<comment type="similarity">
    <text evidence="1">Belongs to the protein-tyrosine phosphatase family. Non-receptor class subfamily.</text>
</comment>
<dbReference type="GO" id="GO:0005737">
    <property type="term" value="C:cytoplasm"/>
    <property type="evidence" value="ECO:0007669"/>
    <property type="project" value="TreeGrafter"/>
</dbReference>
<sequence length="219" mass="25253">MTISAPPLPDAAMSQLARHAYDPSAASGSSDSHDWRYEMRRDMQQILPGVWLGPHHLSRDKEAMKAKGITHMLCIRDPNEAQWVRCLHPNDFVYHLIEVTESPLQNLIPYFPECRAFIDSCLGQGGSVFVHCSSAISRSPCFVVSYVMSSQNWPFQKAYSWVQNRRFCINPSEGFKHQLKEYEPIWQANENQTLRMYDDVQILQQGRLKRRMHGDPDEA</sequence>
<evidence type="ECO:0000259" key="3">
    <source>
        <dbReference type="PROSITE" id="PS50056"/>
    </source>
</evidence>
<gene>
    <name evidence="4" type="ORF">HDU87_002420</name>
</gene>
<reference evidence="4" key="1">
    <citation type="submission" date="2020-05" db="EMBL/GenBank/DDBJ databases">
        <title>Phylogenomic resolution of chytrid fungi.</title>
        <authorList>
            <person name="Stajich J.E."/>
            <person name="Amses K."/>
            <person name="Simmons R."/>
            <person name="Seto K."/>
            <person name="Myers J."/>
            <person name="Bonds A."/>
            <person name="Quandt C.A."/>
            <person name="Barry K."/>
            <person name="Liu P."/>
            <person name="Grigoriev I."/>
            <person name="Longcore J.E."/>
            <person name="James T.Y."/>
        </authorList>
    </citation>
    <scope>NUCLEOTIDE SEQUENCE</scope>
    <source>
        <strain evidence="4">JEL0379</strain>
    </source>
</reference>
<dbReference type="Gene3D" id="3.90.190.10">
    <property type="entry name" value="Protein tyrosine phosphatase superfamily"/>
    <property type="match status" value="1"/>
</dbReference>
<dbReference type="PANTHER" id="PTHR46588:SF1">
    <property type="entry name" value="SERINE_THREONINE_TYROSINE-INTERACTING PROTEIN"/>
    <property type="match status" value="1"/>
</dbReference>
<organism evidence="4 5">
    <name type="scientific">Geranomyces variabilis</name>
    <dbReference type="NCBI Taxonomy" id="109894"/>
    <lineage>
        <taxon>Eukaryota</taxon>
        <taxon>Fungi</taxon>
        <taxon>Fungi incertae sedis</taxon>
        <taxon>Chytridiomycota</taxon>
        <taxon>Chytridiomycota incertae sedis</taxon>
        <taxon>Chytridiomycetes</taxon>
        <taxon>Spizellomycetales</taxon>
        <taxon>Powellomycetaceae</taxon>
        <taxon>Geranomyces</taxon>
    </lineage>
</organism>
<dbReference type="GO" id="GO:1990444">
    <property type="term" value="F:F-box domain binding"/>
    <property type="evidence" value="ECO:0007669"/>
    <property type="project" value="TreeGrafter"/>
</dbReference>
<dbReference type="InterPro" id="IPR000387">
    <property type="entry name" value="Tyr_Pase_dom"/>
</dbReference>
<comment type="caution">
    <text evidence="4">The sequence shown here is derived from an EMBL/GenBank/DDBJ whole genome shotgun (WGS) entry which is preliminary data.</text>
</comment>
<feature type="domain" description="Tyrosine-protein phosphatase" evidence="2">
    <location>
        <begin position="42"/>
        <end position="188"/>
    </location>
</feature>
<feature type="domain" description="Tyrosine specific protein phosphatases" evidence="3">
    <location>
        <begin position="108"/>
        <end position="166"/>
    </location>
</feature>
<dbReference type="InterPro" id="IPR052449">
    <property type="entry name" value="STYX-Interacting_Phosphatase"/>
</dbReference>
<proteinExistence type="inferred from homology"/>
<dbReference type="PROSITE" id="PS50056">
    <property type="entry name" value="TYR_PHOSPHATASE_2"/>
    <property type="match status" value="1"/>
</dbReference>
<dbReference type="InterPro" id="IPR029021">
    <property type="entry name" value="Prot-tyrosine_phosphatase-like"/>
</dbReference>
<keyword evidence="5" id="KW-1185">Reference proteome</keyword>
<evidence type="ECO:0000256" key="1">
    <source>
        <dbReference type="ARBA" id="ARBA00009649"/>
    </source>
</evidence>
<dbReference type="Pfam" id="PF00782">
    <property type="entry name" value="DSPc"/>
    <property type="match status" value="1"/>
</dbReference>
<protein>
    <recommendedName>
        <fullName evidence="6">Protein-tyrosine-phosphatase</fullName>
    </recommendedName>
</protein>
<dbReference type="InterPro" id="IPR000340">
    <property type="entry name" value="Dual-sp_phosphatase_cat-dom"/>
</dbReference>